<proteinExistence type="predicted"/>
<accession>A0ACC0PZE4</accession>
<dbReference type="Proteomes" id="UP001062846">
    <property type="component" value="Chromosome 1"/>
</dbReference>
<evidence type="ECO:0000313" key="1">
    <source>
        <dbReference type="EMBL" id="KAI8570509.1"/>
    </source>
</evidence>
<sequence>MGVRIPHRRSLDIPTTNKREYEFAVSRIKKENNRMLIRRSRYFMFQLATEMVEPDQRVLTENERNNVLNNEKYLSDYAMSNEDMHVDPHYCSMLGISSCVLDMH</sequence>
<evidence type="ECO:0000313" key="2">
    <source>
        <dbReference type="Proteomes" id="UP001062846"/>
    </source>
</evidence>
<dbReference type="EMBL" id="CM046388">
    <property type="protein sequence ID" value="KAI8570509.1"/>
    <property type="molecule type" value="Genomic_DNA"/>
</dbReference>
<protein>
    <submittedName>
        <fullName evidence="1">Uncharacterized protein</fullName>
    </submittedName>
</protein>
<gene>
    <name evidence="1" type="ORF">RHMOL_Rhmol01G0040100</name>
</gene>
<organism evidence="1 2">
    <name type="scientific">Rhododendron molle</name>
    <name type="common">Chinese azalea</name>
    <name type="synonym">Azalea mollis</name>
    <dbReference type="NCBI Taxonomy" id="49168"/>
    <lineage>
        <taxon>Eukaryota</taxon>
        <taxon>Viridiplantae</taxon>
        <taxon>Streptophyta</taxon>
        <taxon>Embryophyta</taxon>
        <taxon>Tracheophyta</taxon>
        <taxon>Spermatophyta</taxon>
        <taxon>Magnoliopsida</taxon>
        <taxon>eudicotyledons</taxon>
        <taxon>Gunneridae</taxon>
        <taxon>Pentapetalae</taxon>
        <taxon>asterids</taxon>
        <taxon>Ericales</taxon>
        <taxon>Ericaceae</taxon>
        <taxon>Ericoideae</taxon>
        <taxon>Rhodoreae</taxon>
        <taxon>Rhododendron</taxon>
    </lineage>
</organism>
<name>A0ACC0PZE4_RHOML</name>
<comment type="caution">
    <text evidence="1">The sequence shown here is derived from an EMBL/GenBank/DDBJ whole genome shotgun (WGS) entry which is preliminary data.</text>
</comment>
<keyword evidence="2" id="KW-1185">Reference proteome</keyword>
<reference evidence="1" key="1">
    <citation type="submission" date="2022-02" db="EMBL/GenBank/DDBJ databases">
        <title>Plant Genome Project.</title>
        <authorList>
            <person name="Zhang R.-G."/>
        </authorList>
    </citation>
    <scope>NUCLEOTIDE SEQUENCE</scope>
    <source>
        <strain evidence="1">AT1</strain>
    </source>
</reference>